<dbReference type="AlphaFoldDB" id="A0A4R6RKC3"/>
<dbReference type="PROSITE" id="PS51724">
    <property type="entry name" value="SPOR"/>
    <property type="match status" value="1"/>
</dbReference>
<dbReference type="InterPro" id="IPR007730">
    <property type="entry name" value="SPOR-like_dom"/>
</dbReference>
<dbReference type="RefSeq" id="WP_126536193.1">
    <property type="nucleotide sequence ID" value="NZ_BSPM01000008.1"/>
</dbReference>
<accession>A0A4R6RKC3</accession>
<dbReference type="InterPro" id="IPR036680">
    <property type="entry name" value="SPOR-like_sf"/>
</dbReference>
<feature type="domain" description="SPOR" evidence="3">
    <location>
        <begin position="417"/>
        <end position="501"/>
    </location>
</feature>
<feature type="compositionally biased region" description="Low complexity" evidence="1">
    <location>
        <begin position="342"/>
        <end position="351"/>
    </location>
</feature>
<gene>
    <name evidence="4" type="ORF">EDD54_0898</name>
</gene>
<evidence type="ECO:0000313" key="5">
    <source>
        <dbReference type="Proteomes" id="UP000294547"/>
    </source>
</evidence>
<dbReference type="OrthoDB" id="7338235at2"/>
<reference evidence="4 5" key="1">
    <citation type="submission" date="2019-03" db="EMBL/GenBank/DDBJ databases">
        <title>Genomic Encyclopedia of Type Strains, Phase IV (KMG-IV): sequencing the most valuable type-strain genomes for metagenomic binning, comparative biology and taxonomic classification.</title>
        <authorList>
            <person name="Goeker M."/>
        </authorList>
    </citation>
    <scope>NUCLEOTIDE SEQUENCE [LARGE SCALE GENOMIC DNA]</scope>
    <source>
        <strain evidence="4 5">DSM 102969</strain>
    </source>
</reference>
<dbReference type="GO" id="GO:0042834">
    <property type="term" value="F:peptidoglycan binding"/>
    <property type="evidence" value="ECO:0007669"/>
    <property type="project" value="InterPro"/>
</dbReference>
<feature type="transmembrane region" description="Helical" evidence="2">
    <location>
        <begin position="116"/>
        <end position="137"/>
    </location>
</feature>
<dbReference type="Proteomes" id="UP000294547">
    <property type="component" value="Unassembled WGS sequence"/>
</dbReference>
<feature type="region of interest" description="Disordered" evidence="1">
    <location>
        <begin position="50"/>
        <end position="72"/>
    </location>
</feature>
<proteinExistence type="predicted"/>
<sequence>MFNSRRVQRVQEPEFDALPETPIDEWVNGDDPMAELARLVERDLETRSGQAQAALAAVPSDGPRPGAYDPWDDSALAPLPGDFGYDESEPLQVEEGVLPPHVAVEEEVAERPRRPWLLLGAVAAVALIAGGVGAYYLTSGGVSGFGEPQLVRAPEGPYKIVPEKGDAIDEPIEGEAVFDQVQGVPAKGNERLVTREESVPNLPGVNPQVSRVILPDGKEIAADAPDALSPAETGPRRVRTVLVKPNGDIIETPERPTAVAAPAAPSSDGIAALAGGTAPLPGTIVPAEDTASAAPTGEDEGSAAGLPPLDASEQTSEPAIVPPPAVAVAPVTVAPVTVAPTAEPPTSVEAVLPPPPEAPKPRPAKPAPAPVAHDGPLDLAATAAAPAPASRAVAPTQVAAVDPAAAPVAAAPTASTPAPAGGAYVQVSSQRSEAAALAAFEAMRRKNPGVLGGLSADVQRADLGAKGVYYRVRVPQPSKEQAVALCQSLKSAGIDCLIARK</sequence>
<dbReference type="Pfam" id="PF05036">
    <property type="entry name" value="SPOR"/>
    <property type="match status" value="1"/>
</dbReference>
<keyword evidence="2" id="KW-0472">Membrane</keyword>
<evidence type="ECO:0000313" key="4">
    <source>
        <dbReference type="EMBL" id="TDP87013.1"/>
    </source>
</evidence>
<evidence type="ECO:0000259" key="3">
    <source>
        <dbReference type="PROSITE" id="PS51724"/>
    </source>
</evidence>
<organism evidence="4 5">
    <name type="scientific">Oharaeibacter diazotrophicus</name>
    <dbReference type="NCBI Taxonomy" id="1920512"/>
    <lineage>
        <taxon>Bacteria</taxon>
        <taxon>Pseudomonadati</taxon>
        <taxon>Pseudomonadota</taxon>
        <taxon>Alphaproteobacteria</taxon>
        <taxon>Hyphomicrobiales</taxon>
        <taxon>Pleomorphomonadaceae</taxon>
        <taxon>Oharaeibacter</taxon>
    </lineage>
</organism>
<keyword evidence="2" id="KW-0812">Transmembrane</keyword>
<comment type="caution">
    <text evidence="4">The sequence shown here is derived from an EMBL/GenBank/DDBJ whole genome shotgun (WGS) entry which is preliminary data.</text>
</comment>
<evidence type="ECO:0000256" key="1">
    <source>
        <dbReference type="SAM" id="MobiDB-lite"/>
    </source>
</evidence>
<evidence type="ECO:0000256" key="2">
    <source>
        <dbReference type="SAM" id="Phobius"/>
    </source>
</evidence>
<dbReference type="Gene3D" id="3.30.70.1070">
    <property type="entry name" value="Sporulation related repeat"/>
    <property type="match status" value="1"/>
</dbReference>
<feature type="region of interest" description="Disordered" evidence="1">
    <location>
        <begin position="281"/>
        <end position="317"/>
    </location>
</feature>
<protein>
    <submittedName>
        <fullName evidence="4">Sporulation related protein</fullName>
    </submittedName>
</protein>
<name>A0A4R6RKC3_9HYPH</name>
<dbReference type="EMBL" id="SNXY01000006">
    <property type="protein sequence ID" value="TDP87013.1"/>
    <property type="molecule type" value="Genomic_DNA"/>
</dbReference>
<keyword evidence="2" id="KW-1133">Transmembrane helix</keyword>
<dbReference type="SUPFAM" id="SSF110997">
    <property type="entry name" value="Sporulation related repeat"/>
    <property type="match status" value="1"/>
</dbReference>
<feature type="region of interest" description="Disordered" evidence="1">
    <location>
        <begin position="342"/>
        <end position="375"/>
    </location>
</feature>
<keyword evidence="5" id="KW-1185">Reference proteome</keyword>